<evidence type="ECO:0000256" key="1">
    <source>
        <dbReference type="SAM" id="MobiDB-lite"/>
    </source>
</evidence>
<protein>
    <submittedName>
        <fullName evidence="2">Uncharacterized protein</fullName>
    </submittedName>
</protein>
<dbReference type="VEuPathDB" id="VectorBase:AATE015805"/>
<dbReference type="SUPFAM" id="SSF52047">
    <property type="entry name" value="RNI-like"/>
    <property type="match status" value="1"/>
</dbReference>
<dbReference type="AlphaFoldDB" id="A0A182JD24"/>
<reference evidence="2" key="1">
    <citation type="submission" date="2022-08" db="UniProtKB">
        <authorList>
            <consortium name="EnsemblMetazoa"/>
        </authorList>
    </citation>
    <scope>IDENTIFICATION</scope>
    <source>
        <strain evidence="2">EBRO</strain>
    </source>
</reference>
<name>A0A182JD24_ANOAO</name>
<dbReference type="InterPro" id="IPR032675">
    <property type="entry name" value="LRR_dom_sf"/>
</dbReference>
<dbReference type="Gene3D" id="3.80.10.10">
    <property type="entry name" value="Ribonuclease Inhibitor"/>
    <property type="match status" value="1"/>
</dbReference>
<accession>A0A182JD24</accession>
<proteinExistence type="predicted"/>
<organism evidence="2">
    <name type="scientific">Anopheles atroparvus</name>
    <name type="common">European mosquito</name>
    <dbReference type="NCBI Taxonomy" id="41427"/>
    <lineage>
        <taxon>Eukaryota</taxon>
        <taxon>Metazoa</taxon>
        <taxon>Ecdysozoa</taxon>
        <taxon>Arthropoda</taxon>
        <taxon>Hexapoda</taxon>
        <taxon>Insecta</taxon>
        <taxon>Pterygota</taxon>
        <taxon>Neoptera</taxon>
        <taxon>Endopterygota</taxon>
        <taxon>Diptera</taxon>
        <taxon>Nematocera</taxon>
        <taxon>Culicoidea</taxon>
        <taxon>Culicidae</taxon>
        <taxon>Anophelinae</taxon>
        <taxon>Anopheles</taxon>
    </lineage>
</organism>
<sequence length="366" mass="41216">MSHFILDHVFDYLETGDQMRAKLVCCQWNHQLASLRYRKATKLRLTPYFLANWAVKDIQQAVGQAKYHCIEVCDFFALSGRASQKCIETLVQLLEECRCALEELSLEDCSEESLRAVFGVLGQARQLRHLRVNLHRDLFRSVSLPKIPRTAAEPDVFAFVTHLEVTLGNGSCVELVSSLANQLTHLALTVYRKDLLLRCWNEIHLCALRSLTVATADAADIDFIQPGELGGACWRMLERLETLTCTDATLLYMVLAEILRHSRNLKRLVIENCNVSTQCVEQIGTLEGLKDLRLNLFRSIGNYGRTPPTLNLPNLEHLHLSTENNIRLGHAPKASESSAETSDGSGASSQRKQFPRASLTRVWQDG</sequence>
<feature type="compositionally biased region" description="Polar residues" evidence="1">
    <location>
        <begin position="335"/>
        <end position="352"/>
    </location>
</feature>
<feature type="region of interest" description="Disordered" evidence="1">
    <location>
        <begin position="331"/>
        <end position="366"/>
    </location>
</feature>
<evidence type="ECO:0000313" key="2">
    <source>
        <dbReference type="EnsemblMetazoa" id="AATE015805-PA.1"/>
    </source>
</evidence>
<dbReference type="EnsemblMetazoa" id="AATE015805-RA">
    <property type="protein sequence ID" value="AATE015805-PA.1"/>
    <property type="gene ID" value="AATE015805"/>
</dbReference>